<name>A0A6J4JQ22_9CHLR</name>
<dbReference type="SMART" id="SM00922">
    <property type="entry name" value="MR_MLE"/>
    <property type="match status" value="1"/>
</dbReference>
<dbReference type="Pfam" id="PF13378">
    <property type="entry name" value="MR_MLE_C"/>
    <property type="match status" value="1"/>
</dbReference>
<dbReference type="InterPro" id="IPR013342">
    <property type="entry name" value="Mandelate_racemase_C"/>
</dbReference>
<dbReference type="SFLD" id="SFLDG00179">
    <property type="entry name" value="mandelate_racemase"/>
    <property type="match status" value="1"/>
</dbReference>
<dbReference type="Pfam" id="PF02746">
    <property type="entry name" value="MR_MLE_N"/>
    <property type="match status" value="1"/>
</dbReference>
<evidence type="ECO:0000313" key="5">
    <source>
        <dbReference type="EMBL" id="CAA9284033.1"/>
    </source>
</evidence>
<dbReference type="Gene3D" id="3.20.20.120">
    <property type="entry name" value="Enolase-like C-terminal domain"/>
    <property type="match status" value="1"/>
</dbReference>
<dbReference type="InterPro" id="IPR046945">
    <property type="entry name" value="RHMD-like"/>
</dbReference>
<keyword evidence="2" id="KW-0479">Metal-binding</keyword>
<evidence type="ECO:0000256" key="2">
    <source>
        <dbReference type="ARBA" id="ARBA00022723"/>
    </source>
</evidence>
<organism evidence="5">
    <name type="scientific">uncultured Chloroflexia bacterium</name>
    <dbReference type="NCBI Taxonomy" id="1672391"/>
    <lineage>
        <taxon>Bacteria</taxon>
        <taxon>Bacillati</taxon>
        <taxon>Chloroflexota</taxon>
        <taxon>Chloroflexia</taxon>
        <taxon>environmental samples</taxon>
    </lineage>
</organism>
<dbReference type="EMBL" id="CADCTR010001158">
    <property type="protein sequence ID" value="CAA9284033.1"/>
    <property type="molecule type" value="Genomic_DNA"/>
</dbReference>
<protein>
    <recommendedName>
        <fullName evidence="4">Mandelate racemase/muconate lactonizing enzyme C-terminal domain-containing protein</fullName>
    </recommendedName>
</protein>
<feature type="domain" description="Mandelate racemase/muconate lactonizing enzyme C-terminal" evidence="4">
    <location>
        <begin position="126"/>
        <end position="231"/>
    </location>
</feature>
<evidence type="ECO:0000256" key="3">
    <source>
        <dbReference type="ARBA" id="ARBA00022842"/>
    </source>
</evidence>
<dbReference type="InterPro" id="IPR036849">
    <property type="entry name" value="Enolase-like_C_sf"/>
</dbReference>
<reference evidence="5" key="1">
    <citation type="submission" date="2020-02" db="EMBL/GenBank/DDBJ databases">
        <authorList>
            <person name="Meier V. D."/>
        </authorList>
    </citation>
    <scope>NUCLEOTIDE SEQUENCE</scope>
    <source>
        <strain evidence="5">AVDCRST_MAG93</strain>
    </source>
</reference>
<comment type="cofactor">
    <cofactor evidence="1">
        <name>Mg(2+)</name>
        <dbReference type="ChEBI" id="CHEBI:18420"/>
    </cofactor>
</comment>
<dbReference type="SUPFAM" id="SSF54826">
    <property type="entry name" value="Enolase N-terminal domain-like"/>
    <property type="match status" value="1"/>
</dbReference>
<accession>A0A6J4JQ22</accession>
<dbReference type="InterPro" id="IPR029017">
    <property type="entry name" value="Enolase-like_N"/>
</dbReference>
<dbReference type="SUPFAM" id="SSF51604">
    <property type="entry name" value="Enolase C-terminal domain-like"/>
    <property type="match status" value="1"/>
</dbReference>
<dbReference type="CDD" id="cd03316">
    <property type="entry name" value="MR_like"/>
    <property type="match status" value="1"/>
</dbReference>
<dbReference type="GO" id="GO:0016052">
    <property type="term" value="P:carbohydrate catabolic process"/>
    <property type="evidence" value="ECO:0007669"/>
    <property type="project" value="TreeGrafter"/>
</dbReference>
<evidence type="ECO:0000259" key="4">
    <source>
        <dbReference type="SMART" id="SM00922"/>
    </source>
</evidence>
<dbReference type="PANTHER" id="PTHR13794:SF58">
    <property type="entry name" value="MITOCHONDRIAL ENOLASE SUPERFAMILY MEMBER 1"/>
    <property type="match status" value="1"/>
</dbReference>
<dbReference type="SFLD" id="SFLDS00001">
    <property type="entry name" value="Enolase"/>
    <property type="match status" value="1"/>
</dbReference>
<gene>
    <name evidence="5" type="ORF">AVDCRST_MAG93-3397</name>
</gene>
<keyword evidence="3" id="KW-0460">Magnesium</keyword>
<sequence length="364" mass="40512">MKIVRIETHLGPQQSVVRVFTDDGAEGIGQTSTYGADITVDVLHKMIAPFFLGQNPWDLERLIERCLNHLHKFPGTFVHRALCGIDTAIWDLLGKMVGQPVYRLLGGLERAEVAMYASSMRRETTPEEEVERFASVIERSGFRCIKIKIGEMMGRDQDVTPGRTEHFIKLAREELGDAIEIHADGNGCYSAAKAIGIGRLLEEYGYFHFEEPCPFTDLEATAQVAAALDIPVAGGEQDYSLTQFRRMIAMRAVDIVQPDVGYMGGVSMARKVAEMAQIAGIPCTPHCANRSLQMFTLHLVAAMPACYQFHEWSIEEESQGWADDIFEPALEVKNGVVRVPEQPGWGLTVRPSYLKKATQQVSHV</sequence>
<proteinExistence type="predicted"/>
<dbReference type="AlphaFoldDB" id="A0A6J4JQ22"/>
<dbReference type="GO" id="GO:0000287">
    <property type="term" value="F:magnesium ion binding"/>
    <property type="evidence" value="ECO:0007669"/>
    <property type="project" value="TreeGrafter"/>
</dbReference>
<evidence type="ECO:0000256" key="1">
    <source>
        <dbReference type="ARBA" id="ARBA00001946"/>
    </source>
</evidence>
<dbReference type="InterPro" id="IPR029065">
    <property type="entry name" value="Enolase_C-like"/>
</dbReference>
<dbReference type="Gene3D" id="3.30.390.10">
    <property type="entry name" value="Enolase-like, N-terminal domain"/>
    <property type="match status" value="1"/>
</dbReference>
<dbReference type="InterPro" id="IPR013341">
    <property type="entry name" value="Mandelate_racemase_N_dom"/>
</dbReference>
<dbReference type="PANTHER" id="PTHR13794">
    <property type="entry name" value="ENOLASE SUPERFAMILY, MANDELATE RACEMASE"/>
    <property type="match status" value="1"/>
</dbReference>
<dbReference type="GO" id="GO:0016836">
    <property type="term" value="F:hydro-lyase activity"/>
    <property type="evidence" value="ECO:0007669"/>
    <property type="project" value="TreeGrafter"/>
</dbReference>